<dbReference type="EMBL" id="JACBZT010000001">
    <property type="protein sequence ID" value="NYJ04269.1"/>
    <property type="molecule type" value="Genomic_DNA"/>
</dbReference>
<dbReference type="InterPro" id="IPR001478">
    <property type="entry name" value="PDZ"/>
</dbReference>
<feature type="compositionally biased region" description="Pro residues" evidence="3">
    <location>
        <begin position="9"/>
        <end position="21"/>
    </location>
</feature>
<feature type="region of interest" description="Disordered" evidence="3">
    <location>
        <begin position="1"/>
        <end position="21"/>
    </location>
</feature>
<dbReference type="PRINTS" id="PR00834">
    <property type="entry name" value="PROTEASES2C"/>
</dbReference>
<dbReference type="PROSITE" id="PS50106">
    <property type="entry name" value="PDZ"/>
    <property type="match status" value="1"/>
</dbReference>
<dbReference type="InterPro" id="IPR009003">
    <property type="entry name" value="Peptidase_S1_PA"/>
</dbReference>
<sequence>MTENLAPYYVPPMPPAPLGPPPRRRTGLAVAGALGAVGVATAVVIGVSTAGGTTVVGVGSPADLGSGSQGPSSGGSPFGSGPTGSDTSSTTGLATEDQQIGVVDIDTVLGFRNGEAAGTGMVLSSDGEILTNNHVVQGATKISVTVVSTGNTYAATVVGTDPSDDVAVLQLSNASGLQVADFSDATAAVGEAVTAVGNAGGSGGTPSAVSGTVTALDQSITATDETGGNPEQLTGLIETDADVQAGDSGGPLYDTASGEIIGMDTAASTGGQVDGYAIPISSALSIAGQIVDGVDNSTIHQGYPGFLGVSVTSAAGTDGAAIAGVVSGGPAESAGILAGDVITAVGRTAIASADDLTGLLAGYDPGDSVPVTWTDGAGASHTAQVTLATGPAD</sequence>
<dbReference type="AlphaFoldDB" id="A0A853CAT6"/>
<dbReference type="RefSeq" id="WP_179715005.1">
    <property type="nucleotide sequence ID" value="NZ_JACBZT010000001.1"/>
</dbReference>
<dbReference type="PANTHER" id="PTHR43343:SF3">
    <property type="entry name" value="PROTEASE DO-LIKE 8, CHLOROPLASTIC"/>
    <property type="match status" value="1"/>
</dbReference>
<dbReference type="SMART" id="SM00228">
    <property type="entry name" value="PDZ"/>
    <property type="match status" value="1"/>
</dbReference>
<comment type="caution">
    <text evidence="5">The sequence shown here is derived from an EMBL/GenBank/DDBJ whole genome shotgun (WGS) entry which is preliminary data.</text>
</comment>
<name>A0A853CAT6_9ACTN</name>
<dbReference type="SUPFAM" id="SSF50156">
    <property type="entry name" value="PDZ domain-like"/>
    <property type="match status" value="1"/>
</dbReference>
<dbReference type="Gene3D" id="2.40.10.120">
    <property type="match status" value="1"/>
</dbReference>
<feature type="domain" description="PDZ" evidence="4">
    <location>
        <begin position="296"/>
        <end position="350"/>
    </location>
</feature>
<dbReference type="PANTHER" id="PTHR43343">
    <property type="entry name" value="PEPTIDASE S12"/>
    <property type="match status" value="1"/>
</dbReference>
<dbReference type="GO" id="GO:0006508">
    <property type="term" value="P:proteolysis"/>
    <property type="evidence" value="ECO:0007669"/>
    <property type="project" value="UniProtKB-KW"/>
</dbReference>
<feature type="compositionally biased region" description="Gly residues" evidence="3">
    <location>
        <begin position="72"/>
        <end position="82"/>
    </location>
</feature>
<evidence type="ECO:0000256" key="3">
    <source>
        <dbReference type="SAM" id="MobiDB-lite"/>
    </source>
</evidence>
<evidence type="ECO:0000259" key="4">
    <source>
        <dbReference type="PROSITE" id="PS50106"/>
    </source>
</evidence>
<dbReference type="GO" id="GO:0004252">
    <property type="term" value="F:serine-type endopeptidase activity"/>
    <property type="evidence" value="ECO:0007669"/>
    <property type="project" value="InterPro"/>
</dbReference>
<dbReference type="Pfam" id="PF13365">
    <property type="entry name" value="Trypsin_2"/>
    <property type="match status" value="1"/>
</dbReference>
<evidence type="ECO:0000313" key="5">
    <source>
        <dbReference type="EMBL" id="NYJ04269.1"/>
    </source>
</evidence>
<keyword evidence="1 5" id="KW-0645">Protease</keyword>
<feature type="compositionally biased region" description="Low complexity" evidence="3">
    <location>
        <begin position="83"/>
        <end position="92"/>
    </location>
</feature>
<gene>
    <name evidence="5" type="ORF">GGQ55_000547</name>
</gene>
<protein>
    <submittedName>
        <fullName evidence="5">S1-C subfamily serine protease</fullName>
    </submittedName>
</protein>
<dbReference type="SUPFAM" id="SSF50494">
    <property type="entry name" value="Trypsin-like serine proteases"/>
    <property type="match status" value="1"/>
</dbReference>
<accession>A0A853CAT6</accession>
<keyword evidence="6" id="KW-1185">Reference proteome</keyword>
<reference evidence="5 6" key="1">
    <citation type="submission" date="2020-07" db="EMBL/GenBank/DDBJ databases">
        <title>Sequencing the genomes of 1000 actinobacteria strains.</title>
        <authorList>
            <person name="Klenk H.-P."/>
        </authorList>
    </citation>
    <scope>NUCLEOTIDE SEQUENCE [LARGE SCALE GENOMIC DNA]</scope>
    <source>
        <strain evidence="5 6">DSM 104001</strain>
    </source>
</reference>
<evidence type="ECO:0000256" key="2">
    <source>
        <dbReference type="ARBA" id="ARBA00022801"/>
    </source>
</evidence>
<keyword evidence="2" id="KW-0378">Hydrolase</keyword>
<dbReference type="Pfam" id="PF13180">
    <property type="entry name" value="PDZ_2"/>
    <property type="match status" value="1"/>
</dbReference>
<proteinExistence type="predicted"/>
<evidence type="ECO:0000313" key="6">
    <source>
        <dbReference type="Proteomes" id="UP000541969"/>
    </source>
</evidence>
<dbReference type="InterPro" id="IPR051201">
    <property type="entry name" value="Chloro_Bact_Ser_Proteases"/>
</dbReference>
<dbReference type="InterPro" id="IPR036034">
    <property type="entry name" value="PDZ_sf"/>
</dbReference>
<dbReference type="Gene3D" id="2.30.42.10">
    <property type="match status" value="1"/>
</dbReference>
<dbReference type="InterPro" id="IPR001940">
    <property type="entry name" value="Peptidase_S1C"/>
</dbReference>
<dbReference type="Proteomes" id="UP000541969">
    <property type="component" value="Unassembled WGS sequence"/>
</dbReference>
<organism evidence="5 6">
    <name type="scientific">Petropleomorpha daqingensis</name>
    <dbReference type="NCBI Taxonomy" id="2026353"/>
    <lineage>
        <taxon>Bacteria</taxon>
        <taxon>Bacillati</taxon>
        <taxon>Actinomycetota</taxon>
        <taxon>Actinomycetes</taxon>
        <taxon>Geodermatophilales</taxon>
        <taxon>Geodermatophilaceae</taxon>
        <taxon>Petropleomorpha</taxon>
    </lineage>
</organism>
<evidence type="ECO:0000256" key="1">
    <source>
        <dbReference type="ARBA" id="ARBA00022670"/>
    </source>
</evidence>
<feature type="region of interest" description="Disordered" evidence="3">
    <location>
        <begin position="61"/>
        <end position="97"/>
    </location>
</feature>
<feature type="compositionally biased region" description="Low complexity" evidence="3">
    <location>
        <begin position="61"/>
        <end position="71"/>
    </location>
</feature>